<dbReference type="Pfam" id="PF13577">
    <property type="entry name" value="SnoaL_4"/>
    <property type="match status" value="1"/>
</dbReference>
<proteinExistence type="predicted"/>
<evidence type="ECO:0000313" key="2">
    <source>
        <dbReference type="EMBL" id="MEJ8572552.1"/>
    </source>
</evidence>
<dbReference type="SUPFAM" id="SSF54427">
    <property type="entry name" value="NTF2-like"/>
    <property type="match status" value="1"/>
</dbReference>
<dbReference type="EMBL" id="JAZHOF010000005">
    <property type="protein sequence ID" value="MEJ8572552.1"/>
    <property type="molecule type" value="Genomic_DNA"/>
</dbReference>
<name>A0AAW9RJX2_9HYPH</name>
<dbReference type="InterPro" id="IPR037401">
    <property type="entry name" value="SnoaL-like"/>
</dbReference>
<dbReference type="AlphaFoldDB" id="A0AAW9RJX2"/>
<accession>A0AAW9RJX2</accession>
<gene>
    <name evidence="2" type="ORF">V3328_13765</name>
</gene>
<dbReference type="RefSeq" id="WP_340330250.1">
    <property type="nucleotide sequence ID" value="NZ_JAZHOF010000005.1"/>
</dbReference>
<keyword evidence="3" id="KW-1185">Reference proteome</keyword>
<reference evidence="2 3" key="1">
    <citation type="submission" date="2024-02" db="EMBL/GenBank/DDBJ databases">
        <title>Genome analysis and characterization of Microbaculum marinisediminis sp. nov., isolated from marine sediment.</title>
        <authorList>
            <person name="Du Z.-J."/>
            <person name="Ye Y.-Q."/>
            <person name="Zhang Z.-R."/>
            <person name="Yuan S.-M."/>
            <person name="Zhang X.-Y."/>
        </authorList>
    </citation>
    <scope>NUCLEOTIDE SEQUENCE [LARGE SCALE GENOMIC DNA]</scope>
    <source>
        <strain evidence="2 3">SDUM1044001</strain>
    </source>
</reference>
<evidence type="ECO:0000259" key="1">
    <source>
        <dbReference type="Pfam" id="PF13577"/>
    </source>
</evidence>
<evidence type="ECO:0000313" key="3">
    <source>
        <dbReference type="Proteomes" id="UP001378188"/>
    </source>
</evidence>
<organism evidence="2 3">
    <name type="scientific">Microbaculum marinum</name>
    <dbReference type="NCBI Taxonomy" id="1764581"/>
    <lineage>
        <taxon>Bacteria</taxon>
        <taxon>Pseudomonadati</taxon>
        <taxon>Pseudomonadota</taxon>
        <taxon>Alphaproteobacteria</taxon>
        <taxon>Hyphomicrobiales</taxon>
        <taxon>Tepidamorphaceae</taxon>
        <taxon>Microbaculum</taxon>
    </lineage>
</organism>
<dbReference type="Proteomes" id="UP001378188">
    <property type="component" value="Unassembled WGS sequence"/>
</dbReference>
<dbReference type="InterPro" id="IPR032710">
    <property type="entry name" value="NTF2-like_dom_sf"/>
</dbReference>
<dbReference type="CDD" id="cd00531">
    <property type="entry name" value="NTF2_like"/>
    <property type="match status" value="1"/>
</dbReference>
<comment type="caution">
    <text evidence="2">The sequence shown here is derived from an EMBL/GenBank/DDBJ whole genome shotgun (WGS) entry which is preliminary data.</text>
</comment>
<dbReference type="Gene3D" id="3.10.450.50">
    <property type="match status" value="1"/>
</dbReference>
<protein>
    <submittedName>
        <fullName evidence="2">Nuclear transport factor 2 family protein</fullName>
    </submittedName>
</protein>
<sequence length="160" mass="17571">MAERYDDAKGTDGIPMSAEIQMIPETEDEITTLFEEYAAGFDDFDAEAVADCFAYPCTIWQLGAGNVFLDREELLENIEALLAVYDTEEIVHSTFEVKSLVAAGATAFANLSWRQEREDGEAAMEFACRYALIDGHEGWRIATVFNEDEADGDEGAGSSG</sequence>
<feature type="domain" description="SnoaL-like" evidence="1">
    <location>
        <begin position="25"/>
        <end position="142"/>
    </location>
</feature>